<comment type="caution">
    <text evidence="2">The sequence shown here is derived from an EMBL/GenBank/DDBJ whole genome shotgun (WGS) entry which is preliminary data.</text>
</comment>
<keyword evidence="3" id="KW-1185">Reference proteome</keyword>
<gene>
    <name evidence="2" type="ORF">PMAYCL1PPCAC_04596</name>
</gene>
<feature type="non-terminal residue" evidence="2">
    <location>
        <position position="72"/>
    </location>
</feature>
<keyword evidence="1" id="KW-0812">Transmembrane</keyword>
<feature type="transmembrane region" description="Helical" evidence="1">
    <location>
        <begin position="46"/>
        <end position="66"/>
    </location>
</feature>
<proteinExistence type="predicted"/>
<accession>A0AAN5CAW8</accession>
<dbReference type="AlphaFoldDB" id="A0AAN5CAW8"/>
<keyword evidence="1" id="KW-0472">Membrane</keyword>
<reference evidence="3" key="1">
    <citation type="submission" date="2022-10" db="EMBL/GenBank/DDBJ databases">
        <title>Genome assembly of Pristionchus species.</title>
        <authorList>
            <person name="Yoshida K."/>
            <person name="Sommer R.J."/>
        </authorList>
    </citation>
    <scope>NUCLEOTIDE SEQUENCE [LARGE SCALE GENOMIC DNA]</scope>
    <source>
        <strain evidence="3">RS5460</strain>
    </source>
</reference>
<evidence type="ECO:0000313" key="2">
    <source>
        <dbReference type="EMBL" id="GMR34401.1"/>
    </source>
</evidence>
<protein>
    <submittedName>
        <fullName evidence="2">Uncharacterized protein</fullName>
    </submittedName>
</protein>
<name>A0AAN5CAW8_9BILA</name>
<dbReference type="EMBL" id="BTRK01000002">
    <property type="protein sequence ID" value="GMR34401.1"/>
    <property type="molecule type" value="Genomic_DNA"/>
</dbReference>
<sequence length="72" mass="8152">VMQKYIFQIIILFLSIETFAWFFICMLQRHQAIIPFRSTCQCSSVIFNRALAVAATLFAAIGPVGFSTCRLS</sequence>
<organism evidence="2 3">
    <name type="scientific">Pristionchus mayeri</name>
    <dbReference type="NCBI Taxonomy" id="1317129"/>
    <lineage>
        <taxon>Eukaryota</taxon>
        <taxon>Metazoa</taxon>
        <taxon>Ecdysozoa</taxon>
        <taxon>Nematoda</taxon>
        <taxon>Chromadorea</taxon>
        <taxon>Rhabditida</taxon>
        <taxon>Rhabditina</taxon>
        <taxon>Diplogasteromorpha</taxon>
        <taxon>Diplogasteroidea</taxon>
        <taxon>Neodiplogasteridae</taxon>
        <taxon>Pristionchus</taxon>
    </lineage>
</organism>
<keyword evidence="1" id="KW-1133">Transmembrane helix</keyword>
<evidence type="ECO:0000256" key="1">
    <source>
        <dbReference type="SAM" id="Phobius"/>
    </source>
</evidence>
<dbReference type="Proteomes" id="UP001328107">
    <property type="component" value="Unassembled WGS sequence"/>
</dbReference>
<feature type="non-terminal residue" evidence="2">
    <location>
        <position position="1"/>
    </location>
</feature>
<feature type="transmembrane region" description="Helical" evidence="1">
    <location>
        <begin position="6"/>
        <end position="25"/>
    </location>
</feature>
<evidence type="ECO:0000313" key="3">
    <source>
        <dbReference type="Proteomes" id="UP001328107"/>
    </source>
</evidence>